<evidence type="ECO:0000256" key="6">
    <source>
        <dbReference type="ARBA" id="ARBA00023002"/>
    </source>
</evidence>
<feature type="transmembrane region" description="Helical" evidence="9">
    <location>
        <begin position="21"/>
        <end position="46"/>
    </location>
</feature>
<dbReference type="EMBL" id="JACGWM010000010">
    <property type="protein sequence ID" value="KAL0347468.1"/>
    <property type="molecule type" value="Genomic_DNA"/>
</dbReference>
<comment type="subcellular location">
    <subcellularLocation>
        <location evidence="2">Endoplasmic reticulum membrane</location>
        <topology evidence="2">Single-pass type II membrane protein</topology>
    </subcellularLocation>
</comment>
<comment type="catalytic activity">
    <reaction evidence="8">
        <text>L-prolyl-[collagen] + 2-oxoglutarate + O2 = trans-4-hydroxy-L-prolyl-[collagen] + succinate + CO2</text>
        <dbReference type="Rhea" id="RHEA:18945"/>
        <dbReference type="Rhea" id="RHEA-COMP:11676"/>
        <dbReference type="Rhea" id="RHEA-COMP:11680"/>
        <dbReference type="ChEBI" id="CHEBI:15379"/>
        <dbReference type="ChEBI" id="CHEBI:16526"/>
        <dbReference type="ChEBI" id="CHEBI:16810"/>
        <dbReference type="ChEBI" id="CHEBI:30031"/>
        <dbReference type="ChEBI" id="CHEBI:50342"/>
        <dbReference type="ChEBI" id="CHEBI:61965"/>
        <dbReference type="EC" id="1.14.11.2"/>
    </reaction>
</comment>
<reference evidence="11" key="2">
    <citation type="journal article" date="2024" name="Plant">
        <title>Genomic evolution and insights into agronomic trait innovations of Sesamum species.</title>
        <authorList>
            <person name="Miao H."/>
            <person name="Wang L."/>
            <person name="Qu L."/>
            <person name="Liu H."/>
            <person name="Sun Y."/>
            <person name="Le M."/>
            <person name="Wang Q."/>
            <person name="Wei S."/>
            <person name="Zheng Y."/>
            <person name="Lin W."/>
            <person name="Duan Y."/>
            <person name="Cao H."/>
            <person name="Xiong S."/>
            <person name="Wang X."/>
            <person name="Wei L."/>
            <person name="Li C."/>
            <person name="Ma Q."/>
            <person name="Ju M."/>
            <person name="Zhao R."/>
            <person name="Li G."/>
            <person name="Mu C."/>
            <person name="Tian Q."/>
            <person name="Mei H."/>
            <person name="Zhang T."/>
            <person name="Gao T."/>
            <person name="Zhang H."/>
        </authorList>
    </citation>
    <scope>NUCLEOTIDE SEQUENCE</scope>
    <source>
        <strain evidence="11">KEN8</strain>
    </source>
</reference>
<evidence type="ECO:0000313" key="11">
    <source>
        <dbReference type="EMBL" id="KAL0347468.1"/>
    </source>
</evidence>
<dbReference type="GO" id="GO:0005789">
    <property type="term" value="C:endoplasmic reticulum membrane"/>
    <property type="evidence" value="ECO:0007669"/>
    <property type="project" value="UniProtKB-SubCell"/>
</dbReference>
<keyword evidence="9" id="KW-0472">Membrane</keyword>
<dbReference type="GO" id="GO:0005506">
    <property type="term" value="F:iron ion binding"/>
    <property type="evidence" value="ECO:0007669"/>
    <property type="project" value="InterPro"/>
</dbReference>
<dbReference type="PANTHER" id="PTHR10869">
    <property type="entry name" value="PROLYL 4-HYDROXYLASE ALPHA SUBUNIT"/>
    <property type="match status" value="1"/>
</dbReference>
<evidence type="ECO:0000256" key="5">
    <source>
        <dbReference type="ARBA" id="ARBA00022968"/>
    </source>
</evidence>
<sequence>MAKGRGNRHQGKRSSTVVLVLSMLLMLTIVLLLLLGLGILSLPIGFNEDSLPIGDRIKLKRLTIDIKNEEKDWERREQWTEVLSWEPRAFLYHNFLSKEECEYLINLARPHMVKSTVVDSKTGKSKDSRVRTSSGMFLRRGRDKVIRDIEKRIADYTFIPAGYQNPWPISNNSDYHLALDNVISMEKAKKTRDNNYFNEHCRRNYLILIYRTWRRSDVEDGGETIFPAAKGNFSSAPNLSECGKRGLAVVALLLKGISGHLRSGCMLVNTKSSLPLSLPVLRDIVQAWAWKYMQSWESFVGLRTCKNISNGALVVTENISLSPIQDLVCKSGVSRNLAFSPSFSD</sequence>
<dbReference type="GO" id="GO:0031418">
    <property type="term" value="F:L-ascorbic acid binding"/>
    <property type="evidence" value="ECO:0007669"/>
    <property type="project" value="InterPro"/>
</dbReference>
<evidence type="ECO:0000256" key="7">
    <source>
        <dbReference type="ARBA" id="ARBA00023004"/>
    </source>
</evidence>
<gene>
    <name evidence="11" type="ORF">Scaly_1762800</name>
</gene>
<keyword evidence="6" id="KW-0560">Oxidoreductase</keyword>
<dbReference type="Gene3D" id="2.60.120.620">
    <property type="entry name" value="q2cbj1_9rhob like domain"/>
    <property type="match status" value="1"/>
</dbReference>
<evidence type="ECO:0000259" key="10">
    <source>
        <dbReference type="SMART" id="SM00702"/>
    </source>
</evidence>
<evidence type="ECO:0000256" key="4">
    <source>
        <dbReference type="ARBA" id="ARBA00022964"/>
    </source>
</evidence>
<evidence type="ECO:0000256" key="3">
    <source>
        <dbReference type="ARBA" id="ARBA00022723"/>
    </source>
</evidence>
<dbReference type="SMART" id="SM00702">
    <property type="entry name" value="P4Hc"/>
    <property type="match status" value="1"/>
</dbReference>
<comment type="caution">
    <text evidence="11">The sequence shown here is derived from an EMBL/GenBank/DDBJ whole genome shotgun (WGS) entry which is preliminary data.</text>
</comment>
<keyword evidence="5" id="KW-0735">Signal-anchor</keyword>
<keyword evidence="4" id="KW-0223">Dioxygenase</keyword>
<dbReference type="InterPro" id="IPR045054">
    <property type="entry name" value="P4HA-like"/>
</dbReference>
<keyword evidence="7" id="KW-0408">Iron</keyword>
<evidence type="ECO:0000256" key="2">
    <source>
        <dbReference type="ARBA" id="ARBA00004648"/>
    </source>
</evidence>
<dbReference type="AlphaFoldDB" id="A0AAW2NXE2"/>
<dbReference type="GO" id="GO:0004656">
    <property type="term" value="F:procollagen-proline 4-dioxygenase activity"/>
    <property type="evidence" value="ECO:0007669"/>
    <property type="project" value="UniProtKB-EC"/>
</dbReference>
<accession>A0AAW2NXE2</accession>
<keyword evidence="3" id="KW-0479">Metal-binding</keyword>
<evidence type="ECO:0000256" key="1">
    <source>
        <dbReference type="ARBA" id="ARBA00001961"/>
    </source>
</evidence>
<keyword evidence="9" id="KW-1133">Transmembrane helix</keyword>
<keyword evidence="9" id="KW-0812">Transmembrane</keyword>
<dbReference type="InterPro" id="IPR006620">
    <property type="entry name" value="Pro_4_hyd_alph"/>
</dbReference>
<protein>
    <submittedName>
        <fullName evidence="11">Prolyl 4-hydroxylase 3</fullName>
    </submittedName>
</protein>
<organism evidence="11">
    <name type="scientific">Sesamum calycinum</name>
    <dbReference type="NCBI Taxonomy" id="2727403"/>
    <lineage>
        <taxon>Eukaryota</taxon>
        <taxon>Viridiplantae</taxon>
        <taxon>Streptophyta</taxon>
        <taxon>Embryophyta</taxon>
        <taxon>Tracheophyta</taxon>
        <taxon>Spermatophyta</taxon>
        <taxon>Magnoliopsida</taxon>
        <taxon>eudicotyledons</taxon>
        <taxon>Gunneridae</taxon>
        <taxon>Pentapetalae</taxon>
        <taxon>asterids</taxon>
        <taxon>lamiids</taxon>
        <taxon>Lamiales</taxon>
        <taxon>Pedaliaceae</taxon>
        <taxon>Sesamum</taxon>
    </lineage>
</organism>
<name>A0AAW2NXE2_9LAMI</name>
<proteinExistence type="predicted"/>
<reference evidence="11" key="1">
    <citation type="submission" date="2020-06" db="EMBL/GenBank/DDBJ databases">
        <authorList>
            <person name="Li T."/>
            <person name="Hu X."/>
            <person name="Zhang T."/>
            <person name="Song X."/>
            <person name="Zhang H."/>
            <person name="Dai N."/>
            <person name="Sheng W."/>
            <person name="Hou X."/>
            <person name="Wei L."/>
        </authorList>
    </citation>
    <scope>NUCLEOTIDE SEQUENCE</scope>
    <source>
        <strain evidence="11">KEN8</strain>
        <tissue evidence="11">Leaf</tissue>
    </source>
</reference>
<comment type="cofactor">
    <cofactor evidence="1">
        <name>L-ascorbate</name>
        <dbReference type="ChEBI" id="CHEBI:38290"/>
    </cofactor>
</comment>
<evidence type="ECO:0000256" key="8">
    <source>
        <dbReference type="ARBA" id="ARBA00049169"/>
    </source>
</evidence>
<dbReference type="PANTHER" id="PTHR10869:SF239">
    <property type="entry name" value="PROLYL 4-HYDROXYLASE 3-RELATED"/>
    <property type="match status" value="1"/>
</dbReference>
<evidence type="ECO:0000256" key="9">
    <source>
        <dbReference type="SAM" id="Phobius"/>
    </source>
</evidence>
<feature type="domain" description="Prolyl 4-hydroxylase alpha subunit" evidence="10">
    <location>
        <begin position="87"/>
        <end position="253"/>
    </location>
</feature>